<dbReference type="AlphaFoldDB" id="A0A9X1KZY1"/>
<gene>
    <name evidence="1" type="ORF">LDX50_28330</name>
</gene>
<sequence length="294" mass="35751">MNFDKPALSNYDLIEKLEQRGLTFTNKDSSLHYLTHIGYYRLTGYMYPFQDNDHNFKEKLDFNRIIEYYIFDKNLRYLLLDIFERIEVSLRSVINNEITLETKDVFWYRKDKYFKDKKWHAEFIEILETTCKRSSEQFLEAFYLKYNDDLPPSWMVFEILTIGQLASLYEKLDTGLRIKISKVYGMNHKNLVSWFSSYRFVRNICAHHGRLWNRKIFYTPVIPKNRIYKFLNNINKEGEHRLYHVLCTIQFLIVKINPSTKFSHRLKDLLDKNSFVPQDWMGFPENWQDETIWS</sequence>
<dbReference type="Pfam" id="PF07751">
    <property type="entry name" value="Abi_2"/>
    <property type="match status" value="1"/>
</dbReference>
<reference evidence="1" key="1">
    <citation type="submission" date="2021-09" db="EMBL/GenBank/DDBJ databases">
        <title>Fulvivirga sp. isolated from coastal sediment.</title>
        <authorList>
            <person name="Yu H."/>
        </authorList>
    </citation>
    <scope>NUCLEOTIDE SEQUENCE</scope>
    <source>
        <strain evidence="1">1062</strain>
    </source>
</reference>
<protein>
    <submittedName>
        <fullName evidence="1">Abi family protein</fullName>
    </submittedName>
</protein>
<dbReference type="InterPro" id="IPR011664">
    <property type="entry name" value="Abi_system_AbiD/AbiF-like"/>
</dbReference>
<dbReference type="InterPro" id="IPR017034">
    <property type="entry name" value="Abi_system_AbiD/AbiF"/>
</dbReference>
<dbReference type="Proteomes" id="UP001139409">
    <property type="component" value="Unassembled WGS sequence"/>
</dbReference>
<organism evidence="1 2">
    <name type="scientific">Fulvivirga sedimenti</name>
    <dbReference type="NCBI Taxonomy" id="2879465"/>
    <lineage>
        <taxon>Bacteria</taxon>
        <taxon>Pseudomonadati</taxon>
        <taxon>Bacteroidota</taxon>
        <taxon>Cytophagia</taxon>
        <taxon>Cytophagales</taxon>
        <taxon>Fulvivirgaceae</taxon>
        <taxon>Fulvivirga</taxon>
    </lineage>
</organism>
<comment type="caution">
    <text evidence="1">The sequence shown here is derived from an EMBL/GenBank/DDBJ whole genome shotgun (WGS) entry which is preliminary data.</text>
</comment>
<keyword evidence="2" id="KW-1185">Reference proteome</keyword>
<evidence type="ECO:0000313" key="2">
    <source>
        <dbReference type="Proteomes" id="UP001139409"/>
    </source>
</evidence>
<evidence type="ECO:0000313" key="1">
    <source>
        <dbReference type="EMBL" id="MCA6078815.1"/>
    </source>
</evidence>
<dbReference type="PIRSF" id="PIRSF034934">
    <property type="entry name" value="AbiF_AbiD"/>
    <property type="match status" value="1"/>
</dbReference>
<proteinExistence type="predicted"/>
<accession>A0A9X1KZY1</accession>
<dbReference type="RefSeq" id="WP_225699676.1">
    <property type="nucleotide sequence ID" value="NZ_JAIXNE010000007.1"/>
</dbReference>
<name>A0A9X1KZY1_9BACT</name>
<dbReference type="EMBL" id="JAIXNE010000007">
    <property type="protein sequence ID" value="MCA6078815.1"/>
    <property type="molecule type" value="Genomic_DNA"/>
</dbReference>